<comment type="caution">
    <text evidence="2">The sequence shown here is derived from an EMBL/GenBank/DDBJ whole genome shotgun (WGS) entry which is preliminary data.</text>
</comment>
<feature type="compositionally biased region" description="Polar residues" evidence="1">
    <location>
        <begin position="13"/>
        <end position="30"/>
    </location>
</feature>
<keyword evidence="3" id="KW-1185">Reference proteome</keyword>
<sequence length="337" mass="37753">MFMGVHGHHLNPKSRSISNLRSKSTSSSQRKVLHPKMTPALYAMPETPPPLQDSPTSFPPSPYIINHKRRDPCLGKNQPGNASSLKKTKDEEDVSVGAVEISDQLVAPAWDIPDVHLMPLVAPAGDIPDVHPMPLAGEHVRVNRDSGGYKVQSGTPHKGEVAKTKPRENENLNDYLLRIARDKIEFVDGDRQNMHNCWGRVKEQLSLVGLSLIADPTIGTEQIGADSTEELFQYVYTSRFVSEAIGRGIAKAEAEVMMEVQLEAKNFEIAKLWDCLYYYEAVNSEEETTKRLLKQQDGLSKFERGNNNGFRDCYYHINWSCCTVMDLLPSRKGFIST</sequence>
<gene>
    <name evidence="2" type="ORF">SAY87_026521</name>
</gene>
<name>A0AAN7GXZ7_9MYRT</name>
<dbReference type="Proteomes" id="UP001345219">
    <property type="component" value="Chromosome 21"/>
</dbReference>
<feature type="region of interest" description="Disordered" evidence="1">
    <location>
        <begin position="1"/>
        <end position="93"/>
    </location>
</feature>
<proteinExistence type="predicted"/>
<evidence type="ECO:0000313" key="2">
    <source>
        <dbReference type="EMBL" id="KAK4749072.1"/>
    </source>
</evidence>
<dbReference type="EMBL" id="JAXIOK010000018">
    <property type="protein sequence ID" value="KAK4749072.1"/>
    <property type="molecule type" value="Genomic_DNA"/>
</dbReference>
<feature type="compositionally biased region" description="Pro residues" evidence="1">
    <location>
        <begin position="46"/>
        <end position="62"/>
    </location>
</feature>
<dbReference type="PANTHER" id="PTHR35490:SF2">
    <property type="entry name" value="BACTERIOPHAGE N4 ADSORPTION B PROTEIN"/>
    <property type="match status" value="1"/>
</dbReference>
<feature type="compositionally biased region" description="Basic residues" evidence="1">
    <location>
        <begin position="1"/>
        <end position="12"/>
    </location>
</feature>
<organism evidence="2 3">
    <name type="scientific">Trapa incisa</name>
    <dbReference type="NCBI Taxonomy" id="236973"/>
    <lineage>
        <taxon>Eukaryota</taxon>
        <taxon>Viridiplantae</taxon>
        <taxon>Streptophyta</taxon>
        <taxon>Embryophyta</taxon>
        <taxon>Tracheophyta</taxon>
        <taxon>Spermatophyta</taxon>
        <taxon>Magnoliopsida</taxon>
        <taxon>eudicotyledons</taxon>
        <taxon>Gunneridae</taxon>
        <taxon>Pentapetalae</taxon>
        <taxon>rosids</taxon>
        <taxon>malvids</taxon>
        <taxon>Myrtales</taxon>
        <taxon>Lythraceae</taxon>
        <taxon>Trapa</taxon>
    </lineage>
</organism>
<reference evidence="2 3" key="1">
    <citation type="journal article" date="2023" name="Hortic Res">
        <title>Pangenome of water caltrop reveals structural variations and asymmetric subgenome divergence after allopolyploidization.</title>
        <authorList>
            <person name="Zhang X."/>
            <person name="Chen Y."/>
            <person name="Wang L."/>
            <person name="Yuan Y."/>
            <person name="Fang M."/>
            <person name="Shi L."/>
            <person name="Lu R."/>
            <person name="Comes H.P."/>
            <person name="Ma Y."/>
            <person name="Chen Y."/>
            <person name="Huang G."/>
            <person name="Zhou Y."/>
            <person name="Zheng Z."/>
            <person name="Qiu Y."/>
        </authorList>
    </citation>
    <scope>NUCLEOTIDE SEQUENCE [LARGE SCALE GENOMIC DNA]</scope>
    <source>
        <tissue evidence="2">Roots</tissue>
    </source>
</reference>
<evidence type="ECO:0000313" key="3">
    <source>
        <dbReference type="Proteomes" id="UP001345219"/>
    </source>
</evidence>
<dbReference type="AlphaFoldDB" id="A0AAN7GXZ7"/>
<accession>A0AAN7GXZ7</accession>
<dbReference type="PANTHER" id="PTHR35490">
    <property type="entry name" value="BACTERIOPHAGE N4 ADSORPTION B PROTEIN"/>
    <property type="match status" value="1"/>
</dbReference>
<protein>
    <submittedName>
        <fullName evidence="2">Uncharacterized protein</fullName>
    </submittedName>
</protein>
<evidence type="ECO:0000256" key="1">
    <source>
        <dbReference type="SAM" id="MobiDB-lite"/>
    </source>
</evidence>